<accession>A0A2T7BCQ5</accession>
<organism evidence="2 3">
    <name type="scientific">Chitinophaga parva</name>
    <dbReference type="NCBI Taxonomy" id="2169414"/>
    <lineage>
        <taxon>Bacteria</taxon>
        <taxon>Pseudomonadati</taxon>
        <taxon>Bacteroidota</taxon>
        <taxon>Chitinophagia</taxon>
        <taxon>Chitinophagales</taxon>
        <taxon>Chitinophagaceae</taxon>
        <taxon>Chitinophaga</taxon>
    </lineage>
</organism>
<comment type="caution">
    <text evidence="2">The sequence shown here is derived from an EMBL/GenBank/DDBJ whole genome shotgun (WGS) entry which is preliminary data.</text>
</comment>
<reference evidence="2 3" key="1">
    <citation type="submission" date="2018-04" db="EMBL/GenBank/DDBJ databases">
        <title>Chitinophaga fuyangensis sp. nov., isolated from soil in a chemical factory.</title>
        <authorList>
            <person name="Chen K."/>
        </authorList>
    </citation>
    <scope>NUCLEOTIDE SEQUENCE [LARGE SCALE GENOMIC DNA]</scope>
    <source>
        <strain evidence="2 3">LY-1</strain>
    </source>
</reference>
<dbReference type="OrthoDB" id="9790776at2"/>
<dbReference type="GO" id="GO:0019867">
    <property type="term" value="C:outer membrane"/>
    <property type="evidence" value="ECO:0007669"/>
    <property type="project" value="InterPro"/>
</dbReference>
<proteinExistence type="predicted"/>
<feature type="signal peptide" evidence="1">
    <location>
        <begin position="1"/>
        <end position="25"/>
    </location>
</feature>
<evidence type="ECO:0000256" key="1">
    <source>
        <dbReference type="SAM" id="SignalP"/>
    </source>
</evidence>
<dbReference type="Proteomes" id="UP000244450">
    <property type="component" value="Unassembled WGS sequence"/>
</dbReference>
<dbReference type="PROSITE" id="PS51257">
    <property type="entry name" value="PROKAR_LIPOPROTEIN"/>
    <property type="match status" value="1"/>
</dbReference>
<dbReference type="EMBL" id="QCYK01000003">
    <property type="protein sequence ID" value="PUZ22879.1"/>
    <property type="molecule type" value="Genomic_DNA"/>
</dbReference>
<evidence type="ECO:0000313" key="2">
    <source>
        <dbReference type="EMBL" id="PUZ22879.1"/>
    </source>
</evidence>
<keyword evidence="3" id="KW-1185">Reference proteome</keyword>
<keyword evidence="1" id="KW-0732">Signal</keyword>
<dbReference type="GO" id="GO:0043165">
    <property type="term" value="P:Gram-negative-bacterium-type cell outer membrane assembly"/>
    <property type="evidence" value="ECO:0007669"/>
    <property type="project" value="InterPro"/>
</dbReference>
<dbReference type="InterPro" id="IPR007485">
    <property type="entry name" value="LPS_assembly_LptE"/>
</dbReference>
<feature type="chain" id="PRO_5015656754" description="Lipopolysaccharide-assembly" evidence="1">
    <location>
        <begin position="26"/>
        <end position="171"/>
    </location>
</feature>
<evidence type="ECO:0008006" key="4">
    <source>
        <dbReference type="Google" id="ProtNLM"/>
    </source>
</evidence>
<name>A0A2T7BCQ5_9BACT</name>
<gene>
    <name evidence="2" type="ORF">DCC81_20885</name>
</gene>
<dbReference type="AlphaFoldDB" id="A0A2T7BCQ5"/>
<dbReference type="Pfam" id="PF04390">
    <property type="entry name" value="LptE"/>
    <property type="match status" value="1"/>
</dbReference>
<evidence type="ECO:0000313" key="3">
    <source>
        <dbReference type="Proteomes" id="UP000244450"/>
    </source>
</evidence>
<sequence>MGRMKTRLGLLAVVLLMGGCKVNYSTTGASIDPEAKTVNVTFIENRAPLNNPLLSQKVTEALKTKITSQTRLTQVNEPNADYEFKGYISSYTFTNAAVVNTEQAATSRLTVTINITFVKRVGDKKGYQQSFSRSADFPASKLPSDVENSLLDQTIVPQMTDDIFNRAFANW</sequence>
<protein>
    <recommendedName>
        <fullName evidence="4">Lipopolysaccharide-assembly</fullName>
    </recommendedName>
</protein>